<dbReference type="AlphaFoldDB" id="A0A1S4KCZ0"/>
<dbReference type="Gene3D" id="2.60.40.10">
    <property type="entry name" value="Immunoglobulins"/>
    <property type="match status" value="1"/>
</dbReference>
<dbReference type="InParanoid" id="A0A1S4KCZ0"/>
<evidence type="ECO:0000313" key="1">
    <source>
        <dbReference type="EnsemblMetazoa" id="CPIJ017321-PA"/>
    </source>
</evidence>
<keyword evidence="2" id="KW-1185">Reference proteome</keyword>
<accession>A0A1S4KCZ0</accession>
<organism evidence="1 2">
    <name type="scientific">Culex quinquefasciatus</name>
    <name type="common">Southern house mosquito</name>
    <name type="synonym">Culex pungens</name>
    <dbReference type="NCBI Taxonomy" id="7176"/>
    <lineage>
        <taxon>Eukaryota</taxon>
        <taxon>Metazoa</taxon>
        <taxon>Ecdysozoa</taxon>
        <taxon>Arthropoda</taxon>
        <taxon>Hexapoda</taxon>
        <taxon>Insecta</taxon>
        <taxon>Pterygota</taxon>
        <taxon>Neoptera</taxon>
        <taxon>Endopterygota</taxon>
        <taxon>Diptera</taxon>
        <taxon>Nematocera</taxon>
        <taxon>Culicoidea</taxon>
        <taxon>Culicidae</taxon>
        <taxon>Culicinae</taxon>
        <taxon>Culicini</taxon>
        <taxon>Culex</taxon>
        <taxon>Culex</taxon>
    </lineage>
</organism>
<proteinExistence type="predicted"/>
<dbReference type="EnsemblMetazoa" id="CPIJ017321-RA">
    <property type="protein sequence ID" value="CPIJ017321-PA"/>
    <property type="gene ID" value="CPIJ017321"/>
</dbReference>
<protein>
    <submittedName>
        <fullName evidence="1">Uncharacterized protein</fullName>
    </submittedName>
</protein>
<sequence length="53" mass="6044">MQIKFAQQRDSGAYECQVNTVPKMSMTFQLNVVGNLLNVCRNSLLYNRSGEDM</sequence>
<reference evidence="1" key="1">
    <citation type="submission" date="2020-05" db="UniProtKB">
        <authorList>
            <consortium name="EnsemblMetazoa"/>
        </authorList>
    </citation>
    <scope>IDENTIFICATION</scope>
    <source>
        <strain evidence="1">JHB</strain>
    </source>
</reference>
<dbReference type="VEuPathDB" id="VectorBase:CPIJ017321"/>
<dbReference type="InterPro" id="IPR013783">
    <property type="entry name" value="Ig-like_fold"/>
</dbReference>
<dbReference type="Proteomes" id="UP000002320">
    <property type="component" value="Unassembled WGS sequence"/>
</dbReference>
<name>A0A1S4KCZ0_CULQU</name>
<evidence type="ECO:0000313" key="2">
    <source>
        <dbReference type="Proteomes" id="UP000002320"/>
    </source>
</evidence>